<evidence type="ECO:0000313" key="3">
    <source>
        <dbReference type="Proteomes" id="UP000175971"/>
    </source>
</evidence>
<dbReference type="OrthoDB" id="9768793at2"/>
<keyword evidence="3" id="KW-1185">Reference proteome</keyword>
<proteinExistence type="predicted"/>
<sequence>MRGADPRVVLGLHRSRHERRLLTGALDLGVTALDTSTNYLGFRSHQVLAQTAGDLLPKFTVSTKVGYFPGPGGAEHSLDPVRLHAAVEQAAGDLGQEPDLVFLHNPEHSLREAGLHGQEVLAEACAALDDATSKGLCAAWGIASWDPSPLVGLIGPAVPRSATLMVRAGLLVGVRTLDAADTLIKAWDLDPSEVWGMSPFGGSTSDSVWAKIDPRVFLGDCRQLSRVQAAFIAAYHLPRVDTVAVSTEEPAHLGELVGALVGEVEERTVQEYRSLLRDRSHDQPA</sequence>
<comment type="caution">
    <text evidence="2">The sequence shown here is derived from an EMBL/GenBank/DDBJ whole genome shotgun (WGS) entry which is preliminary data.</text>
</comment>
<name>A0A1E7LHZ3_9ACTN</name>
<dbReference type="AlphaFoldDB" id="A0A1E7LHZ3"/>
<dbReference type="RefSeq" id="WP_070204405.1">
    <property type="nucleotide sequence ID" value="NZ_LJGZ01000106.1"/>
</dbReference>
<dbReference type="EMBL" id="LJGZ01000106">
    <property type="protein sequence ID" value="OEV15829.1"/>
    <property type="molecule type" value="Genomic_DNA"/>
</dbReference>
<feature type="domain" description="NADP-dependent oxidoreductase" evidence="1">
    <location>
        <begin position="19"/>
        <end position="148"/>
    </location>
</feature>
<accession>A0A1E7LHZ3</accession>
<dbReference type="SUPFAM" id="SSF51430">
    <property type="entry name" value="NAD(P)-linked oxidoreductase"/>
    <property type="match status" value="1"/>
</dbReference>
<gene>
    <name evidence="2" type="ORF">AN221_36155</name>
</gene>
<dbReference type="Proteomes" id="UP000175971">
    <property type="component" value="Unassembled WGS sequence"/>
</dbReference>
<dbReference type="Pfam" id="PF00248">
    <property type="entry name" value="Aldo_ket_red"/>
    <property type="match status" value="1"/>
</dbReference>
<protein>
    <recommendedName>
        <fullName evidence="1">NADP-dependent oxidoreductase domain-containing protein</fullName>
    </recommendedName>
</protein>
<dbReference type="Gene3D" id="3.20.20.100">
    <property type="entry name" value="NADP-dependent oxidoreductase domain"/>
    <property type="match status" value="1"/>
</dbReference>
<dbReference type="PATRIC" id="fig|518642.7.peg.7415"/>
<dbReference type="InterPro" id="IPR023210">
    <property type="entry name" value="NADP_OxRdtase_dom"/>
</dbReference>
<organism evidence="2 3">
    <name type="scientific">Streptomyces nanshensis</name>
    <dbReference type="NCBI Taxonomy" id="518642"/>
    <lineage>
        <taxon>Bacteria</taxon>
        <taxon>Bacillati</taxon>
        <taxon>Actinomycetota</taxon>
        <taxon>Actinomycetes</taxon>
        <taxon>Kitasatosporales</taxon>
        <taxon>Streptomycetaceae</taxon>
        <taxon>Streptomyces</taxon>
    </lineage>
</organism>
<dbReference type="InterPro" id="IPR036812">
    <property type="entry name" value="NAD(P)_OxRdtase_dom_sf"/>
</dbReference>
<evidence type="ECO:0000259" key="1">
    <source>
        <dbReference type="Pfam" id="PF00248"/>
    </source>
</evidence>
<evidence type="ECO:0000313" key="2">
    <source>
        <dbReference type="EMBL" id="OEV15829.1"/>
    </source>
</evidence>
<reference evidence="2 3" key="1">
    <citation type="journal article" date="2016" name="Front. Microbiol.">
        <title>Comparative Genomics Analysis of Streptomyces Species Reveals Their Adaptation to the Marine Environment and Their Diversity at the Genomic Level.</title>
        <authorList>
            <person name="Tian X."/>
            <person name="Zhang Z."/>
            <person name="Yang T."/>
            <person name="Chen M."/>
            <person name="Li J."/>
            <person name="Chen F."/>
            <person name="Yang J."/>
            <person name="Li W."/>
            <person name="Zhang B."/>
            <person name="Zhang Z."/>
            <person name="Wu J."/>
            <person name="Zhang C."/>
            <person name="Long L."/>
            <person name="Xiao J."/>
        </authorList>
    </citation>
    <scope>NUCLEOTIDE SEQUENCE [LARGE SCALE GENOMIC DNA]</scope>
    <source>
        <strain evidence="2 3">SCSIO M10372</strain>
    </source>
</reference>